<dbReference type="InterPro" id="IPR036938">
    <property type="entry name" value="PAP2/HPO_sf"/>
</dbReference>
<dbReference type="RefSeq" id="WP_158956952.1">
    <property type="nucleotide sequence ID" value="NZ_CP046916.1"/>
</dbReference>
<evidence type="ECO:0000313" key="3">
    <source>
        <dbReference type="EMBL" id="QGZ65967.1"/>
    </source>
</evidence>
<proteinExistence type="predicted"/>
<evidence type="ECO:0000259" key="2">
    <source>
        <dbReference type="Pfam" id="PF01569"/>
    </source>
</evidence>
<dbReference type="SUPFAM" id="SSF48317">
    <property type="entry name" value="Acid phosphatase/Vanadium-dependent haloperoxidase"/>
    <property type="match status" value="1"/>
</dbReference>
<protein>
    <submittedName>
        <fullName evidence="3">Phosphatase PAP2 family protein</fullName>
    </submittedName>
</protein>
<feature type="signal peptide" evidence="1">
    <location>
        <begin position="1"/>
        <end position="29"/>
    </location>
</feature>
<dbReference type="Gene3D" id="1.20.144.10">
    <property type="entry name" value="Phosphatidic acid phosphatase type 2/haloperoxidase"/>
    <property type="match status" value="1"/>
</dbReference>
<feature type="chain" id="PRO_5030914427" evidence="1">
    <location>
        <begin position="30"/>
        <end position="209"/>
    </location>
</feature>
<evidence type="ECO:0000313" key="4">
    <source>
        <dbReference type="Proteomes" id="UP000433577"/>
    </source>
</evidence>
<dbReference type="OrthoDB" id="9088421at2"/>
<name>A0A7Z2GQF5_9BURK</name>
<accession>A0A7Z2GQF5</accession>
<sequence length="209" mass="21902">MRFSISRGRAIVSALVAAAAACAPLLANAGDGIDHRVNRNTGGIFAAQDVVPIALAVFSGGCALWEGTQTPIGKTCWESAESIGISGLSTEALQYLTGRQGPSETSDPGRWFTGRKGTFPSLHVAVTTAAVTPFILNNFESHPWLSSGLALVPVYEMVARVKAQQHWQTDVLAGALLGAGVGIGEVYKNSPFVFGLLPDGGFVGYHARF</sequence>
<evidence type="ECO:0000256" key="1">
    <source>
        <dbReference type="SAM" id="SignalP"/>
    </source>
</evidence>
<gene>
    <name evidence="3" type="ORF">FAZ98_29545</name>
</gene>
<dbReference type="Pfam" id="PF01569">
    <property type="entry name" value="PAP2"/>
    <property type="match status" value="1"/>
</dbReference>
<dbReference type="PROSITE" id="PS51257">
    <property type="entry name" value="PROKAR_LIPOPROTEIN"/>
    <property type="match status" value="1"/>
</dbReference>
<dbReference type="EMBL" id="CP046916">
    <property type="protein sequence ID" value="QGZ65967.1"/>
    <property type="molecule type" value="Genomic_DNA"/>
</dbReference>
<dbReference type="Proteomes" id="UP000433577">
    <property type="component" value="Chromosome 4"/>
</dbReference>
<dbReference type="InterPro" id="IPR000326">
    <property type="entry name" value="PAP2/HPO"/>
</dbReference>
<dbReference type="KEGG" id="pacs:FAZ98_29545"/>
<organism evidence="3 4">
    <name type="scientific">Paraburkholderia acidisoli</name>
    <dbReference type="NCBI Taxonomy" id="2571748"/>
    <lineage>
        <taxon>Bacteria</taxon>
        <taxon>Pseudomonadati</taxon>
        <taxon>Pseudomonadota</taxon>
        <taxon>Betaproteobacteria</taxon>
        <taxon>Burkholderiales</taxon>
        <taxon>Burkholderiaceae</taxon>
        <taxon>Paraburkholderia</taxon>
    </lineage>
</organism>
<reference evidence="3 4" key="1">
    <citation type="submission" date="2019-12" db="EMBL/GenBank/DDBJ databases">
        <title>Paraburkholderia acidiphila 7Q-K02 sp. nov and Paraburkholderia acidisoli DHF22 sp. nov., two strains isolated from forest soil.</title>
        <authorList>
            <person name="Gao Z."/>
            <person name="Qiu L."/>
        </authorList>
    </citation>
    <scope>NUCLEOTIDE SEQUENCE [LARGE SCALE GENOMIC DNA]</scope>
    <source>
        <strain evidence="3 4">DHF22</strain>
    </source>
</reference>
<feature type="domain" description="Phosphatidic acid phosphatase type 2/haloperoxidase" evidence="2">
    <location>
        <begin position="80"/>
        <end position="184"/>
    </location>
</feature>
<keyword evidence="1" id="KW-0732">Signal</keyword>
<dbReference type="AlphaFoldDB" id="A0A7Z2GQF5"/>
<keyword evidence="4" id="KW-1185">Reference proteome</keyword>